<feature type="chain" id="PRO_5042186823" evidence="2">
    <location>
        <begin position="21"/>
        <end position="148"/>
    </location>
</feature>
<proteinExistence type="predicted"/>
<keyword evidence="2" id="KW-0732">Signal</keyword>
<comment type="caution">
    <text evidence="3">The sequence shown here is derived from an EMBL/GenBank/DDBJ whole genome shotgun (WGS) entry which is preliminary data.</text>
</comment>
<feature type="region of interest" description="Disordered" evidence="1">
    <location>
        <begin position="116"/>
        <end position="148"/>
    </location>
</feature>
<keyword evidence="4" id="KW-1185">Reference proteome</keyword>
<evidence type="ECO:0000313" key="3">
    <source>
        <dbReference type="EMBL" id="KAI9559194.1"/>
    </source>
</evidence>
<sequence length="148" mass="16403">MLKHLFIAFVLLILQSSSHASDDFDEEETEVESPQVADSFPRAYAFAPYPWQQWNFPSYQPRPRIPQQDDDDGGSAPHADPRFVTNRCHSTSYTTTTYPYYSCTWTTTVTVTIPIPIPPSTTETSTTETTTPTTTASGLPNAPSPPAV</sequence>
<feature type="signal peptide" evidence="2">
    <location>
        <begin position="1"/>
        <end position="20"/>
    </location>
</feature>
<evidence type="ECO:0000256" key="2">
    <source>
        <dbReference type="SAM" id="SignalP"/>
    </source>
</evidence>
<accession>A0AAD5KTD5</accession>
<evidence type="ECO:0000313" key="4">
    <source>
        <dbReference type="Proteomes" id="UP000820818"/>
    </source>
</evidence>
<reference evidence="3 4" key="1">
    <citation type="submission" date="2022-05" db="EMBL/GenBank/DDBJ databases">
        <title>A multi-omics perspective on studying reproductive biology in Daphnia sinensis.</title>
        <authorList>
            <person name="Jia J."/>
        </authorList>
    </citation>
    <scope>NUCLEOTIDE SEQUENCE [LARGE SCALE GENOMIC DNA]</scope>
    <source>
        <strain evidence="3 4">WSL</strain>
    </source>
</reference>
<feature type="region of interest" description="Disordered" evidence="1">
    <location>
        <begin position="57"/>
        <end position="86"/>
    </location>
</feature>
<dbReference type="EMBL" id="WJBH02000005">
    <property type="protein sequence ID" value="KAI9559194.1"/>
    <property type="molecule type" value="Genomic_DNA"/>
</dbReference>
<gene>
    <name evidence="3" type="ORF">GHT06_015983</name>
</gene>
<organism evidence="3 4">
    <name type="scientific">Daphnia sinensis</name>
    <dbReference type="NCBI Taxonomy" id="1820382"/>
    <lineage>
        <taxon>Eukaryota</taxon>
        <taxon>Metazoa</taxon>
        <taxon>Ecdysozoa</taxon>
        <taxon>Arthropoda</taxon>
        <taxon>Crustacea</taxon>
        <taxon>Branchiopoda</taxon>
        <taxon>Diplostraca</taxon>
        <taxon>Cladocera</taxon>
        <taxon>Anomopoda</taxon>
        <taxon>Daphniidae</taxon>
        <taxon>Daphnia</taxon>
        <taxon>Daphnia similis group</taxon>
    </lineage>
</organism>
<dbReference type="AlphaFoldDB" id="A0AAD5KTD5"/>
<evidence type="ECO:0000256" key="1">
    <source>
        <dbReference type="SAM" id="MobiDB-lite"/>
    </source>
</evidence>
<name>A0AAD5KTD5_9CRUS</name>
<dbReference type="Proteomes" id="UP000820818">
    <property type="component" value="Linkage Group LG5"/>
</dbReference>
<protein>
    <submittedName>
        <fullName evidence="3">Uncharacterized protein</fullName>
    </submittedName>
</protein>
<feature type="compositionally biased region" description="Low complexity" evidence="1">
    <location>
        <begin position="116"/>
        <end position="135"/>
    </location>
</feature>